<reference evidence="1" key="2">
    <citation type="submission" date="2020-12" db="EMBL/GenBank/DDBJ databases">
        <authorList>
            <person name="Kanost M."/>
        </authorList>
    </citation>
    <scope>NUCLEOTIDE SEQUENCE</scope>
</reference>
<name>A0A921ZGB6_MANSE</name>
<proteinExistence type="predicted"/>
<keyword evidence="2" id="KW-1185">Reference proteome</keyword>
<evidence type="ECO:0000313" key="1">
    <source>
        <dbReference type="EMBL" id="KAG6456459.1"/>
    </source>
</evidence>
<accession>A0A921ZGB6</accession>
<reference evidence="1" key="1">
    <citation type="journal article" date="2016" name="Insect Biochem. Mol. Biol.">
        <title>Multifaceted biological insights from a draft genome sequence of the tobacco hornworm moth, Manduca sexta.</title>
        <authorList>
            <person name="Kanost M.R."/>
            <person name="Arrese E.L."/>
            <person name="Cao X."/>
            <person name="Chen Y.R."/>
            <person name="Chellapilla S."/>
            <person name="Goldsmith M.R."/>
            <person name="Grosse-Wilde E."/>
            <person name="Heckel D.G."/>
            <person name="Herndon N."/>
            <person name="Jiang H."/>
            <person name="Papanicolaou A."/>
            <person name="Qu J."/>
            <person name="Soulages J.L."/>
            <person name="Vogel H."/>
            <person name="Walters J."/>
            <person name="Waterhouse R.M."/>
            <person name="Ahn S.J."/>
            <person name="Almeida F.C."/>
            <person name="An C."/>
            <person name="Aqrawi P."/>
            <person name="Bretschneider A."/>
            <person name="Bryant W.B."/>
            <person name="Bucks S."/>
            <person name="Chao H."/>
            <person name="Chevignon G."/>
            <person name="Christen J.M."/>
            <person name="Clarke D.F."/>
            <person name="Dittmer N.T."/>
            <person name="Ferguson L.C.F."/>
            <person name="Garavelou S."/>
            <person name="Gordon K.H.J."/>
            <person name="Gunaratna R.T."/>
            <person name="Han Y."/>
            <person name="Hauser F."/>
            <person name="He Y."/>
            <person name="Heidel-Fischer H."/>
            <person name="Hirsh A."/>
            <person name="Hu Y."/>
            <person name="Jiang H."/>
            <person name="Kalra D."/>
            <person name="Klinner C."/>
            <person name="Konig C."/>
            <person name="Kovar C."/>
            <person name="Kroll A.R."/>
            <person name="Kuwar S.S."/>
            <person name="Lee S.L."/>
            <person name="Lehman R."/>
            <person name="Li K."/>
            <person name="Li Z."/>
            <person name="Liang H."/>
            <person name="Lovelace S."/>
            <person name="Lu Z."/>
            <person name="Mansfield J.H."/>
            <person name="McCulloch K.J."/>
            <person name="Mathew T."/>
            <person name="Morton B."/>
            <person name="Muzny D.M."/>
            <person name="Neunemann D."/>
            <person name="Ongeri F."/>
            <person name="Pauchet Y."/>
            <person name="Pu L.L."/>
            <person name="Pyrousis I."/>
            <person name="Rao X.J."/>
            <person name="Redding A."/>
            <person name="Roesel C."/>
            <person name="Sanchez-Gracia A."/>
            <person name="Schaack S."/>
            <person name="Shukla A."/>
            <person name="Tetreau G."/>
            <person name="Wang Y."/>
            <person name="Xiong G.H."/>
            <person name="Traut W."/>
            <person name="Walsh T.K."/>
            <person name="Worley K.C."/>
            <person name="Wu D."/>
            <person name="Wu W."/>
            <person name="Wu Y.Q."/>
            <person name="Zhang X."/>
            <person name="Zou Z."/>
            <person name="Zucker H."/>
            <person name="Briscoe A.D."/>
            <person name="Burmester T."/>
            <person name="Clem R.J."/>
            <person name="Feyereisen R."/>
            <person name="Grimmelikhuijzen C.J.P."/>
            <person name="Hamodrakas S.J."/>
            <person name="Hansson B.S."/>
            <person name="Huguet E."/>
            <person name="Jermiin L.S."/>
            <person name="Lan Q."/>
            <person name="Lehman H.K."/>
            <person name="Lorenzen M."/>
            <person name="Merzendorfer H."/>
            <person name="Michalopoulos I."/>
            <person name="Morton D.B."/>
            <person name="Muthukrishnan S."/>
            <person name="Oakeshott J.G."/>
            <person name="Palmer W."/>
            <person name="Park Y."/>
            <person name="Passarelli A.L."/>
            <person name="Rozas J."/>
            <person name="Schwartz L.M."/>
            <person name="Smith W."/>
            <person name="Southgate A."/>
            <person name="Vilcinskas A."/>
            <person name="Vogt R."/>
            <person name="Wang P."/>
            <person name="Werren J."/>
            <person name="Yu X.Q."/>
            <person name="Zhou J.J."/>
            <person name="Brown S.J."/>
            <person name="Scherer S.E."/>
            <person name="Richards S."/>
            <person name="Blissard G.W."/>
        </authorList>
    </citation>
    <scope>NUCLEOTIDE SEQUENCE</scope>
</reference>
<gene>
    <name evidence="1" type="ORF">O3G_MSEX009737</name>
</gene>
<comment type="caution">
    <text evidence="1">The sequence shown here is derived from an EMBL/GenBank/DDBJ whole genome shotgun (WGS) entry which is preliminary data.</text>
</comment>
<dbReference type="Proteomes" id="UP000791440">
    <property type="component" value="Unassembled WGS sequence"/>
</dbReference>
<sequence length="120" mass="13911">MISSKHKKITQLIVCKYHNVVKKSYNQVFTNKIMQQKMYSRQTINSPPIFFAAPMTQKRNLTTAKGIYFERFLMITITSFQNRAEMIYVCGGDCTHEGQFIVPVKRDVKFTSSLEGLFSI</sequence>
<dbReference type="EMBL" id="JH668513">
    <property type="protein sequence ID" value="KAG6456459.1"/>
    <property type="molecule type" value="Genomic_DNA"/>
</dbReference>
<dbReference type="AlphaFoldDB" id="A0A921ZGB6"/>
<protein>
    <submittedName>
        <fullName evidence="1">Uncharacterized protein</fullName>
    </submittedName>
</protein>
<organism evidence="1 2">
    <name type="scientific">Manduca sexta</name>
    <name type="common">Tobacco hawkmoth</name>
    <name type="synonym">Tobacco hornworm</name>
    <dbReference type="NCBI Taxonomy" id="7130"/>
    <lineage>
        <taxon>Eukaryota</taxon>
        <taxon>Metazoa</taxon>
        <taxon>Ecdysozoa</taxon>
        <taxon>Arthropoda</taxon>
        <taxon>Hexapoda</taxon>
        <taxon>Insecta</taxon>
        <taxon>Pterygota</taxon>
        <taxon>Neoptera</taxon>
        <taxon>Endopterygota</taxon>
        <taxon>Lepidoptera</taxon>
        <taxon>Glossata</taxon>
        <taxon>Ditrysia</taxon>
        <taxon>Bombycoidea</taxon>
        <taxon>Sphingidae</taxon>
        <taxon>Sphinginae</taxon>
        <taxon>Sphingini</taxon>
        <taxon>Manduca</taxon>
    </lineage>
</organism>
<evidence type="ECO:0000313" key="2">
    <source>
        <dbReference type="Proteomes" id="UP000791440"/>
    </source>
</evidence>